<dbReference type="AlphaFoldDB" id="A0A6C0AQ91"/>
<sequence length="214" mass="25069">MTTPTALAFLRLINSCFKYSKDTSEFYKIDESHALKHSMEVFRFAKNIYDSEVNTNKFLETQQEIIYASIIGHDMCDSKYMDVDEGVLRYKEFLSDKMSIKDIDVVEKIITTMSYSKVKVKGFPELGEYQLAYHIVREADLLAAYDIDRSIMYTMYRDNFDYTKALSLALDLFDYRVFKMRSDRLFKTKYSKKLSLSLHKKALKDVASLKELAN</sequence>
<evidence type="ECO:0008006" key="2">
    <source>
        <dbReference type="Google" id="ProtNLM"/>
    </source>
</evidence>
<evidence type="ECO:0000313" key="1">
    <source>
        <dbReference type="EMBL" id="QHS81938.1"/>
    </source>
</evidence>
<name>A0A6C0AQ91_9ZZZZ</name>
<dbReference type="SUPFAM" id="SSF109604">
    <property type="entry name" value="HD-domain/PDEase-like"/>
    <property type="match status" value="1"/>
</dbReference>
<accession>A0A6C0AQ91</accession>
<proteinExistence type="predicted"/>
<organism evidence="1">
    <name type="scientific">viral metagenome</name>
    <dbReference type="NCBI Taxonomy" id="1070528"/>
    <lineage>
        <taxon>unclassified sequences</taxon>
        <taxon>metagenomes</taxon>
        <taxon>organismal metagenomes</taxon>
    </lineage>
</organism>
<dbReference type="EMBL" id="MN740762">
    <property type="protein sequence ID" value="QHS81938.1"/>
    <property type="molecule type" value="Genomic_DNA"/>
</dbReference>
<protein>
    <recommendedName>
        <fullName evidence="2">HD domain-containing protein</fullName>
    </recommendedName>
</protein>
<reference evidence="1" key="1">
    <citation type="journal article" date="2020" name="Nature">
        <title>Giant virus diversity and host interactions through global metagenomics.</title>
        <authorList>
            <person name="Schulz F."/>
            <person name="Roux S."/>
            <person name="Paez-Espino D."/>
            <person name="Jungbluth S."/>
            <person name="Walsh D.A."/>
            <person name="Denef V.J."/>
            <person name="McMahon K.D."/>
            <person name="Konstantinidis K.T."/>
            <person name="Eloe-Fadrosh E.A."/>
            <person name="Kyrpides N.C."/>
            <person name="Woyke T."/>
        </authorList>
    </citation>
    <scope>NUCLEOTIDE SEQUENCE</scope>
    <source>
        <strain evidence="1">GVMAG-S-1101165-79</strain>
    </source>
</reference>
<dbReference type="Gene3D" id="1.10.3210.10">
    <property type="entry name" value="Hypothetical protein af1432"/>
    <property type="match status" value="1"/>
</dbReference>